<dbReference type="Proteomes" id="UP001203665">
    <property type="component" value="Unassembled WGS sequence"/>
</dbReference>
<organism evidence="1 2">
    <name type="scientific">Alkalicoccobacillus plakortidis</name>
    <dbReference type="NCBI Taxonomy" id="444060"/>
    <lineage>
        <taxon>Bacteria</taxon>
        <taxon>Bacillati</taxon>
        <taxon>Bacillota</taxon>
        <taxon>Bacilli</taxon>
        <taxon>Bacillales</taxon>
        <taxon>Bacillaceae</taxon>
        <taxon>Alkalicoccobacillus</taxon>
    </lineage>
</organism>
<proteinExistence type="predicted"/>
<keyword evidence="2" id="KW-1185">Reference proteome</keyword>
<comment type="caution">
    <text evidence="1">The sequence shown here is derived from an EMBL/GenBank/DDBJ whole genome shotgun (WGS) entry which is preliminary data.</text>
</comment>
<protein>
    <submittedName>
        <fullName evidence="1">Uncharacterized protein</fullName>
    </submittedName>
</protein>
<gene>
    <name evidence="1" type="ORF">NDM98_00035</name>
</gene>
<dbReference type="RefSeq" id="WP_251602894.1">
    <property type="nucleotide sequence ID" value="NZ_JAMQJY010000001.1"/>
</dbReference>
<evidence type="ECO:0000313" key="2">
    <source>
        <dbReference type="Proteomes" id="UP001203665"/>
    </source>
</evidence>
<name>A0ABT0XDQ7_9BACI</name>
<dbReference type="EMBL" id="JAMQJY010000001">
    <property type="protein sequence ID" value="MCM2674059.1"/>
    <property type="molecule type" value="Genomic_DNA"/>
</dbReference>
<accession>A0ABT0XDQ7</accession>
<evidence type="ECO:0000313" key="1">
    <source>
        <dbReference type="EMBL" id="MCM2674059.1"/>
    </source>
</evidence>
<reference evidence="1" key="1">
    <citation type="submission" date="2022-06" db="EMBL/GenBank/DDBJ databases">
        <title>Alkalicoccobacillus porphyridii sp. nov., isolated from a marine red alga, Porphyridium purpureum and reclassification of Shouchella plakortidis and Shouchella gibsonii as Alkalicoccobacillus plakortidis comb. nov. and Alkalicoccobacillus gibsonii comb. nov.</title>
        <authorList>
            <person name="Kim K.H."/>
            <person name="Lee J.K."/>
            <person name="Han D.M."/>
            <person name="Baek J.H."/>
            <person name="Jeon C.O."/>
        </authorList>
    </citation>
    <scope>NUCLEOTIDE SEQUENCE</scope>
    <source>
        <strain evidence="1">DSM 19153</strain>
    </source>
</reference>
<sequence>MKVPYKVLLPNWLIQMYKVDPEGFKTEVVKFVRTGRPEYKVLRVEGRYALCERRGHL</sequence>